<evidence type="ECO:0000259" key="1">
    <source>
        <dbReference type="Pfam" id="PF01408"/>
    </source>
</evidence>
<dbReference type="InterPro" id="IPR050463">
    <property type="entry name" value="Gfo/Idh/MocA_oxidrdct_glycsds"/>
</dbReference>
<evidence type="ECO:0000313" key="3">
    <source>
        <dbReference type="Proteomes" id="UP000664096"/>
    </source>
</evidence>
<dbReference type="Gene3D" id="3.40.50.720">
    <property type="entry name" value="NAD(P)-binding Rossmann-like Domain"/>
    <property type="match status" value="1"/>
</dbReference>
<name>A0A939J2G0_9HYPH</name>
<feature type="domain" description="Gfo/Idh/MocA-like oxidoreductase N-terminal" evidence="1">
    <location>
        <begin position="9"/>
        <end position="117"/>
    </location>
</feature>
<dbReference type="PANTHER" id="PTHR43818:SF7">
    <property type="entry name" value="DEHYDROGENASE"/>
    <property type="match status" value="1"/>
</dbReference>
<organism evidence="2 3">
    <name type="scientific">Roseibium aggregatum</name>
    <dbReference type="NCBI Taxonomy" id="187304"/>
    <lineage>
        <taxon>Bacteria</taxon>
        <taxon>Pseudomonadati</taxon>
        <taxon>Pseudomonadota</taxon>
        <taxon>Alphaproteobacteria</taxon>
        <taxon>Hyphomicrobiales</taxon>
        <taxon>Stappiaceae</taxon>
        <taxon>Roseibium</taxon>
    </lineage>
</organism>
<dbReference type="Proteomes" id="UP000664096">
    <property type="component" value="Unassembled WGS sequence"/>
</dbReference>
<dbReference type="InterPro" id="IPR036291">
    <property type="entry name" value="NAD(P)-bd_dom_sf"/>
</dbReference>
<sequence>MPENLGEKLALVGIGKIARDQHLPAIGANPDWSLEATVSRHGTVEGVEHFTDIDALLETRPDITTVSLAIPPQPRFDYAAKALKAGRNVMLEKPPGQSLAECYALEALAKENGVTLFATWHSRYADCVPDLKAWVSSRRIERLQITWKEDVRRWHPGQDWIWAPGGMGVFDPGINALSILTEILPYPVHVTAATLEFPENRDTPIAAALTFADPTGADMSAVFDWRQEGPQTWDIDIETDGGTAKLSLGGEKLEIDGELVKQGANHEYANLYARMASLLKAGESDMDLSPMIHVCDAFSLGRRAVTDPFHF</sequence>
<comment type="caution">
    <text evidence="2">The sequence shown here is derived from an EMBL/GenBank/DDBJ whole genome shotgun (WGS) entry which is preliminary data.</text>
</comment>
<evidence type="ECO:0000313" key="2">
    <source>
        <dbReference type="EMBL" id="MBN9669507.1"/>
    </source>
</evidence>
<dbReference type="EMBL" id="JAEKJZ010000001">
    <property type="protein sequence ID" value="MBN9669507.1"/>
    <property type="molecule type" value="Genomic_DNA"/>
</dbReference>
<protein>
    <submittedName>
        <fullName evidence="2">Gfo/Idh/MocA family oxidoreductase</fullName>
    </submittedName>
</protein>
<accession>A0A939J2G0</accession>
<dbReference type="RefSeq" id="WP_207139063.1">
    <property type="nucleotide sequence ID" value="NZ_JAEKJZ010000001.1"/>
</dbReference>
<dbReference type="AlphaFoldDB" id="A0A939J2G0"/>
<dbReference type="InterPro" id="IPR000683">
    <property type="entry name" value="Gfo/Idh/MocA-like_OxRdtase_N"/>
</dbReference>
<dbReference type="SUPFAM" id="SSF51735">
    <property type="entry name" value="NAD(P)-binding Rossmann-fold domains"/>
    <property type="match status" value="1"/>
</dbReference>
<dbReference type="Gene3D" id="3.30.360.10">
    <property type="entry name" value="Dihydrodipicolinate Reductase, domain 2"/>
    <property type="match status" value="1"/>
</dbReference>
<dbReference type="Pfam" id="PF01408">
    <property type="entry name" value="GFO_IDH_MocA"/>
    <property type="match status" value="1"/>
</dbReference>
<proteinExistence type="predicted"/>
<dbReference type="GO" id="GO:0000166">
    <property type="term" value="F:nucleotide binding"/>
    <property type="evidence" value="ECO:0007669"/>
    <property type="project" value="InterPro"/>
</dbReference>
<gene>
    <name evidence="2" type="ORF">JF539_04095</name>
</gene>
<dbReference type="PANTHER" id="PTHR43818">
    <property type="entry name" value="BCDNA.GH03377"/>
    <property type="match status" value="1"/>
</dbReference>
<reference evidence="2" key="1">
    <citation type="submission" date="2020-12" db="EMBL/GenBank/DDBJ databases">
        <title>Oil enriched cultivation method for isolating marine PHA-producing bacteria.</title>
        <authorList>
            <person name="Zheng W."/>
            <person name="Yu S."/>
            <person name="Huang Y."/>
        </authorList>
    </citation>
    <scope>NUCLEOTIDE SEQUENCE</scope>
    <source>
        <strain evidence="2">SY-2-12</strain>
    </source>
</reference>